<sequence>VFGTVLTLLFEWMLGRVGDRWADLAMCGVLALGTAVTAAIQPDLRRQAAQNKA</sequence>
<accession>A0A8S4QHZ6</accession>
<dbReference type="EMBL" id="CAKXAJ010007167">
    <property type="protein sequence ID" value="CAH2210318.1"/>
    <property type="molecule type" value="Genomic_DNA"/>
</dbReference>
<comment type="caution">
    <text evidence="2">The sequence shown here is derived from an EMBL/GenBank/DDBJ whole genome shotgun (WGS) entry which is preliminary data.</text>
</comment>
<feature type="transmembrane region" description="Helical" evidence="1">
    <location>
        <begin position="20"/>
        <end position="40"/>
    </location>
</feature>
<keyword evidence="1" id="KW-0812">Transmembrane</keyword>
<evidence type="ECO:0000313" key="3">
    <source>
        <dbReference type="Proteomes" id="UP000838756"/>
    </source>
</evidence>
<proteinExistence type="predicted"/>
<protein>
    <submittedName>
        <fullName evidence="2">Jg4239 protein</fullName>
    </submittedName>
</protein>
<dbReference type="Proteomes" id="UP000838756">
    <property type="component" value="Unassembled WGS sequence"/>
</dbReference>
<gene>
    <name evidence="2" type="primary">jg4239</name>
    <name evidence="2" type="ORF">PAEG_LOCUS2228</name>
</gene>
<keyword evidence="1" id="KW-1133">Transmembrane helix</keyword>
<feature type="non-terminal residue" evidence="2">
    <location>
        <position position="1"/>
    </location>
</feature>
<reference evidence="2" key="1">
    <citation type="submission" date="2022-03" db="EMBL/GenBank/DDBJ databases">
        <authorList>
            <person name="Lindestad O."/>
        </authorList>
    </citation>
    <scope>NUCLEOTIDE SEQUENCE</scope>
</reference>
<dbReference type="AlphaFoldDB" id="A0A8S4QHZ6"/>
<name>A0A8S4QHZ6_9NEOP</name>
<keyword evidence="3" id="KW-1185">Reference proteome</keyword>
<organism evidence="2 3">
    <name type="scientific">Pararge aegeria aegeria</name>
    <dbReference type="NCBI Taxonomy" id="348720"/>
    <lineage>
        <taxon>Eukaryota</taxon>
        <taxon>Metazoa</taxon>
        <taxon>Ecdysozoa</taxon>
        <taxon>Arthropoda</taxon>
        <taxon>Hexapoda</taxon>
        <taxon>Insecta</taxon>
        <taxon>Pterygota</taxon>
        <taxon>Neoptera</taxon>
        <taxon>Endopterygota</taxon>
        <taxon>Lepidoptera</taxon>
        <taxon>Glossata</taxon>
        <taxon>Ditrysia</taxon>
        <taxon>Papilionoidea</taxon>
        <taxon>Nymphalidae</taxon>
        <taxon>Satyrinae</taxon>
        <taxon>Satyrini</taxon>
        <taxon>Parargina</taxon>
        <taxon>Pararge</taxon>
    </lineage>
</organism>
<keyword evidence="1" id="KW-0472">Membrane</keyword>
<evidence type="ECO:0000256" key="1">
    <source>
        <dbReference type="SAM" id="Phobius"/>
    </source>
</evidence>
<evidence type="ECO:0000313" key="2">
    <source>
        <dbReference type="EMBL" id="CAH2210318.1"/>
    </source>
</evidence>